<feature type="transmembrane region" description="Helical" evidence="5">
    <location>
        <begin position="385"/>
        <end position="403"/>
    </location>
</feature>
<dbReference type="InterPro" id="IPR011701">
    <property type="entry name" value="MFS"/>
</dbReference>
<dbReference type="RefSeq" id="WP_150864298.1">
    <property type="nucleotide sequence ID" value="NZ_VYXP01000005.1"/>
</dbReference>
<dbReference type="GO" id="GO:0061513">
    <property type="term" value="F:glucose 6-phosphate:phosphate antiporter activity"/>
    <property type="evidence" value="ECO:0007669"/>
    <property type="project" value="TreeGrafter"/>
</dbReference>
<keyword evidence="8" id="KW-1185">Reference proteome</keyword>
<organism evidence="7 8">
    <name type="scientific">Marinihelvus fidelis</name>
    <dbReference type="NCBI Taxonomy" id="2613842"/>
    <lineage>
        <taxon>Bacteria</taxon>
        <taxon>Pseudomonadati</taxon>
        <taxon>Pseudomonadota</taxon>
        <taxon>Gammaproteobacteria</taxon>
        <taxon>Chromatiales</taxon>
        <taxon>Wenzhouxiangellaceae</taxon>
        <taxon>Marinihelvus</taxon>
    </lineage>
</organism>
<feature type="transmembrane region" description="Helical" evidence="5">
    <location>
        <begin position="352"/>
        <end position="378"/>
    </location>
</feature>
<evidence type="ECO:0000259" key="6">
    <source>
        <dbReference type="PROSITE" id="PS50850"/>
    </source>
</evidence>
<accession>A0A5N0TCQ0</accession>
<dbReference type="GO" id="GO:0012505">
    <property type="term" value="C:endomembrane system"/>
    <property type="evidence" value="ECO:0007669"/>
    <property type="project" value="UniProtKB-SubCell"/>
</dbReference>
<evidence type="ECO:0000256" key="3">
    <source>
        <dbReference type="ARBA" id="ARBA00022989"/>
    </source>
</evidence>
<dbReference type="InterPro" id="IPR020846">
    <property type="entry name" value="MFS_dom"/>
</dbReference>
<gene>
    <name evidence="7" type="ORF">F3N42_09935</name>
</gene>
<feature type="transmembrane region" description="Helical" evidence="5">
    <location>
        <begin position="103"/>
        <end position="127"/>
    </location>
</feature>
<keyword evidence="3 5" id="KW-1133">Transmembrane helix</keyword>
<evidence type="ECO:0000256" key="1">
    <source>
        <dbReference type="ARBA" id="ARBA00004127"/>
    </source>
</evidence>
<protein>
    <submittedName>
        <fullName evidence="7">MFS transporter</fullName>
    </submittedName>
</protein>
<evidence type="ECO:0000313" key="8">
    <source>
        <dbReference type="Proteomes" id="UP000325372"/>
    </source>
</evidence>
<comment type="subcellular location">
    <subcellularLocation>
        <location evidence="1">Endomembrane system</location>
        <topology evidence="1">Multi-pass membrane protein</topology>
    </subcellularLocation>
</comment>
<feature type="transmembrane region" description="Helical" evidence="5">
    <location>
        <begin position="254"/>
        <end position="277"/>
    </location>
</feature>
<dbReference type="Gene3D" id="1.20.1250.20">
    <property type="entry name" value="MFS general substrate transporter like domains"/>
    <property type="match status" value="2"/>
</dbReference>
<feature type="transmembrane region" description="Helical" evidence="5">
    <location>
        <begin position="34"/>
        <end position="52"/>
    </location>
</feature>
<dbReference type="GO" id="GO:0035435">
    <property type="term" value="P:phosphate ion transmembrane transport"/>
    <property type="evidence" value="ECO:0007669"/>
    <property type="project" value="TreeGrafter"/>
</dbReference>
<feature type="transmembrane region" description="Helical" evidence="5">
    <location>
        <begin position="133"/>
        <end position="151"/>
    </location>
</feature>
<feature type="transmembrane region" description="Helical" evidence="5">
    <location>
        <begin position="297"/>
        <end position="317"/>
    </location>
</feature>
<feature type="transmembrane region" description="Helical" evidence="5">
    <location>
        <begin position="329"/>
        <end position="346"/>
    </location>
</feature>
<feature type="transmembrane region" description="Helical" evidence="5">
    <location>
        <begin position="158"/>
        <end position="182"/>
    </location>
</feature>
<dbReference type="SUPFAM" id="SSF103473">
    <property type="entry name" value="MFS general substrate transporter"/>
    <property type="match status" value="1"/>
</dbReference>
<feature type="transmembrane region" description="Helical" evidence="5">
    <location>
        <begin position="439"/>
        <end position="459"/>
    </location>
</feature>
<dbReference type="GO" id="GO:0005886">
    <property type="term" value="C:plasma membrane"/>
    <property type="evidence" value="ECO:0007669"/>
    <property type="project" value="TreeGrafter"/>
</dbReference>
<dbReference type="PIRSF" id="PIRSF002808">
    <property type="entry name" value="Hexose_phosphate_transp"/>
    <property type="match status" value="1"/>
</dbReference>
<feature type="domain" description="Major facilitator superfamily (MFS) profile" evidence="6">
    <location>
        <begin position="34"/>
        <end position="463"/>
    </location>
</feature>
<dbReference type="InterPro" id="IPR000849">
    <property type="entry name" value="Sugar_P_transporter"/>
</dbReference>
<name>A0A5N0TCQ0_9GAMM</name>
<dbReference type="Proteomes" id="UP000325372">
    <property type="component" value="Unassembled WGS sequence"/>
</dbReference>
<keyword evidence="2 5" id="KW-0812">Transmembrane</keyword>
<dbReference type="AlphaFoldDB" id="A0A5N0TCQ0"/>
<feature type="transmembrane region" description="Helical" evidence="5">
    <location>
        <begin position="72"/>
        <end position="91"/>
    </location>
</feature>
<dbReference type="InterPro" id="IPR051337">
    <property type="entry name" value="OPA_Antiporter"/>
</dbReference>
<dbReference type="PANTHER" id="PTHR43826:SF7">
    <property type="entry name" value="PROTEIN UHPC, PUTATIVE-RELATED"/>
    <property type="match status" value="1"/>
</dbReference>
<dbReference type="Pfam" id="PF07690">
    <property type="entry name" value="MFS_1"/>
    <property type="match status" value="1"/>
</dbReference>
<dbReference type="EMBL" id="VYXP01000005">
    <property type="protein sequence ID" value="KAA9131626.1"/>
    <property type="molecule type" value="Genomic_DNA"/>
</dbReference>
<dbReference type="InterPro" id="IPR036259">
    <property type="entry name" value="MFS_trans_sf"/>
</dbReference>
<reference evidence="7 8" key="1">
    <citation type="submission" date="2019-09" db="EMBL/GenBank/DDBJ databases">
        <title>Wenzhouxiangella sp. Genome sequencing and assembly.</title>
        <authorList>
            <person name="Zhang R."/>
        </authorList>
    </citation>
    <scope>NUCLEOTIDE SEQUENCE [LARGE SCALE GENOMIC DNA]</scope>
    <source>
        <strain evidence="7 8">W260</strain>
    </source>
</reference>
<feature type="transmembrane region" description="Helical" evidence="5">
    <location>
        <begin position="194"/>
        <end position="214"/>
    </location>
</feature>
<evidence type="ECO:0000256" key="5">
    <source>
        <dbReference type="SAM" id="Phobius"/>
    </source>
</evidence>
<evidence type="ECO:0000313" key="7">
    <source>
        <dbReference type="EMBL" id="KAA9131626.1"/>
    </source>
</evidence>
<comment type="caution">
    <text evidence="7">The sequence shown here is derived from an EMBL/GenBank/DDBJ whole genome shotgun (WGS) entry which is preliminary data.</text>
</comment>
<evidence type="ECO:0000256" key="4">
    <source>
        <dbReference type="ARBA" id="ARBA00023136"/>
    </source>
</evidence>
<keyword evidence="4 5" id="KW-0472">Membrane</keyword>
<dbReference type="PROSITE" id="PS50850">
    <property type="entry name" value="MFS"/>
    <property type="match status" value="1"/>
</dbReference>
<proteinExistence type="predicted"/>
<sequence length="463" mass="50474">MNSILRYFAAQPDAPPLGDQGAIDAEFRRHRRNVIVVITLCYGLGYVCRLALNVVKKPMMDAGIFTPEEMGLIGSMLLYGYALGKFSNGILADYANVKRFFAAGLLLSALMNFGMSMSTVVWLSAALWALNGWFQGFGAPSSVVALANWFSNNERGRYYGIWSTAHSIGEGLTYLGIALLVAMPPKGLGLHWSWGFITPAAVCVLASLIALRFLQDRPQTLGLPPVAEWRNDVINQVSTRARDAGTILRDQLRVLAIPSIWVIALASASMYITRYAINSWGNVYLQEIRGFDLFDANLFIFLNTAAGILGCVAFGFISDKWFSARRPPANLIFGLMELVPLFVIFFGPQNDVLLAVALVVYGFGLSGILASLGGLFAIDVAPKNVAGAAMGFIGIFSYIGAGMQDYISGKLIYQSETRVVFNMGDATPTVYFYDYSAPIVFWVGASVVSVLLAACLWRVKARD</sequence>
<dbReference type="PANTHER" id="PTHR43826">
    <property type="entry name" value="GLUCOSE-6-PHOSPHATE EXCHANGER SLC37A4"/>
    <property type="match status" value="1"/>
</dbReference>
<evidence type="ECO:0000256" key="2">
    <source>
        <dbReference type="ARBA" id="ARBA00022692"/>
    </source>
</evidence>